<gene>
    <name evidence="2" type="ORF">SAMN05421680_106167</name>
    <name evidence="1" type="ORF">Xmau_01494</name>
</gene>
<accession>A0A1I3PJU6</accession>
<dbReference type="EMBL" id="FORG01000006">
    <property type="protein sequence ID" value="SFJ21617.1"/>
    <property type="molecule type" value="Genomic_DNA"/>
</dbReference>
<dbReference type="Proteomes" id="UP000224607">
    <property type="component" value="Unassembled WGS sequence"/>
</dbReference>
<proteinExistence type="predicted"/>
<dbReference type="Proteomes" id="UP000198919">
    <property type="component" value="Unassembled WGS sequence"/>
</dbReference>
<protein>
    <submittedName>
        <fullName evidence="2">Uncharacterized protein</fullName>
    </submittedName>
</protein>
<organism evidence="2 3">
    <name type="scientific">Xenorhabdus mauleonii</name>
    <dbReference type="NCBI Taxonomy" id="351675"/>
    <lineage>
        <taxon>Bacteria</taxon>
        <taxon>Pseudomonadati</taxon>
        <taxon>Pseudomonadota</taxon>
        <taxon>Gammaproteobacteria</taxon>
        <taxon>Enterobacterales</taxon>
        <taxon>Morganellaceae</taxon>
        <taxon>Xenorhabdus</taxon>
    </lineage>
</organism>
<dbReference type="RefSeq" id="WP_169924677.1">
    <property type="nucleotide sequence ID" value="NZ_CAWNQB010000034.1"/>
</dbReference>
<evidence type="ECO:0000313" key="1">
    <source>
        <dbReference type="EMBL" id="PHM44780.1"/>
    </source>
</evidence>
<reference evidence="3" key="2">
    <citation type="submission" date="2016-10" db="EMBL/GenBank/DDBJ databases">
        <authorList>
            <person name="Varghese N."/>
            <person name="Submissions S."/>
        </authorList>
    </citation>
    <scope>NUCLEOTIDE SEQUENCE [LARGE SCALE GENOMIC DNA]</scope>
    <source>
        <strain evidence="3">DSM 17908</strain>
    </source>
</reference>
<dbReference type="EMBL" id="NITY01000004">
    <property type="protein sequence ID" value="PHM44780.1"/>
    <property type="molecule type" value="Genomic_DNA"/>
</dbReference>
<name>A0A1I3PJU6_9GAMM</name>
<evidence type="ECO:0000313" key="2">
    <source>
        <dbReference type="EMBL" id="SFJ21617.1"/>
    </source>
</evidence>
<evidence type="ECO:0000313" key="4">
    <source>
        <dbReference type="Proteomes" id="UP000224607"/>
    </source>
</evidence>
<keyword evidence="4" id="KW-1185">Reference proteome</keyword>
<sequence>MRGNCQTPNYYVDGYRERSAIRALAGGQINGWSWSAIKEMEYANLKLETGDESFYD</sequence>
<reference evidence="2" key="1">
    <citation type="submission" date="2016-10" db="EMBL/GenBank/DDBJ databases">
        <authorList>
            <person name="de Groot N.N."/>
        </authorList>
    </citation>
    <scope>NUCLEOTIDE SEQUENCE [LARGE SCALE GENOMIC DNA]</scope>
    <source>
        <strain evidence="2">DSM 17908</strain>
    </source>
</reference>
<dbReference type="AlphaFoldDB" id="A0A1I3PJU6"/>
<evidence type="ECO:0000313" key="3">
    <source>
        <dbReference type="Proteomes" id="UP000198919"/>
    </source>
</evidence>
<reference evidence="1 4" key="3">
    <citation type="journal article" date="2017" name="Nat. Microbiol.">
        <title>Natural product diversity associated with the nematode symbionts Photorhabdus and Xenorhabdus.</title>
        <authorList>
            <person name="Tobias N.J."/>
            <person name="Wolff H."/>
            <person name="Djahanschiri B."/>
            <person name="Grundmann F."/>
            <person name="Kronenwerth M."/>
            <person name="Shi Y.M."/>
            <person name="Simonyi S."/>
            <person name="Grun P."/>
            <person name="Shapiro-Ilan D."/>
            <person name="Pidot S.J."/>
            <person name="Stinear T.P."/>
            <person name="Ebersberger I."/>
            <person name="Bode H.B."/>
        </authorList>
    </citation>
    <scope>NUCLEOTIDE SEQUENCE [LARGE SCALE GENOMIC DNA]</scope>
    <source>
        <strain evidence="1 4">DSM 17908</strain>
    </source>
</reference>